<evidence type="ECO:0000256" key="1">
    <source>
        <dbReference type="SAM" id="MobiDB-lite"/>
    </source>
</evidence>
<evidence type="ECO:0000313" key="7">
    <source>
        <dbReference type="Proteomes" id="UP000760860"/>
    </source>
</evidence>
<dbReference type="Proteomes" id="UP000774804">
    <property type="component" value="Unassembled WGS sequence"/>
</dbReference>
<dbReference type="AlphaFoldDB" id="A0A8T1H8U3"/>
<organism evidence="6 7">
    <name type="scientific">Phytophthora cactorum</name>
    <dbReference type="NCBI Taxonomy" id="29920"/>
    <lineage>
        <taxon>Eukaryota</taxon>
        <taxon>Sar</taxon>
        <taxon>Stramenopiles</taxon>
        <taxon>Oomycota</taxon>
        <taxon>Peronosporomycetes</taxon>
        <taxon>Peronosporales</taxon>
        <taxon>Peronosporaceae</taxon>
        <taxon>Phytophthora</taxon>
    </lineage>
</organism>
<sequence length="104" mass="10653">MVASSLSGGGSTVASEQPQKSADTDTVSAMTTRRQAASRSGNETTDKNYGSVQGTNTATKDNTSVQGKDSAQAGPVAKIHTSVQGTDGAQTAHRPVLLRGRTPY</sequence>
<evidence type="ECO:0000313" key="6">
    <source>
        <dbReference type="EMBL" id="KAG3208620.1"/>
    </source>
</evidence>
<gene>
    <name evidence="2" type="ORF">PC113_g23496</name>
    <name evidence="3" type="ORF">PC115_g23783</name>
    <name evidence="4" type="ORF">PC117_g26526</name>
    <name evidence="5" type="ORF">PC118_g23631</name>
    <name evidence="6" type="ORF">PC129_g20355</name>
</gene>
<dbReference type="EMBL" id="RCMK01002509">
    <property type="protein sequence ID" value="KAG2880637.1"/>
    <property type="molecule type" value="Genomic_DNA"/>
</dbReference>
<dbReference type="EMBL" id="RCMG01002221">
    <property type="protein sequence ID" value="KAG2812966.1"/>
    <property type="molecule type" value="Genomic_DNA"/>
</dbReference>
<accession>A0A8T1H8U3</accession>
<name>A0A8T1H8U3_9STRA</name>
<dbReference type="Proteomes" id="UP000735874">
    <property type="component" value="Unassembled WGS sequence"/>
</dbReference>
<comment type="caution">
    <text evidence="6">The sequence shown here is derived from an EMBL/GenBank/DDBJ whole genome shotgun (WGS) entry which is preliminary data.</text>
</comment>
<dbReference type="Proteomes" id="UP000760860">
    <property type="component" value="Unassembled WGS sequence"/>
</dbReference>
<protein>
    <submittedName>
        <fullName evidence="6">Uncharacterized protein</fullName>
    </submittedName>
</protein>
<dbReference type="Proteomes" id="UP000736787">
    <property type="component" value="Unassembled WGS sequence"/>
</dbReference>
<dbReference type="EMBL" id="RCMV01001433">
    <property type="protein sequence ID" value="KAG3208620.1"/>
    <property type="molecule type" value="Genomic_DNA"/>
</dbReference>
<dbReference type="EMBL" id="RCML01002329">
    <property type="protein sequence ID" value="KAG2958224.1"/>
    <property type="molecule type" value="Genomic_DNA"/>
</dbReference>
<dbReference type="EMBL" id="RCMI01002560">
    <property type="protein sequence ID" value="KAG2875883.1"/>
    <property type="molecule type" value="Genomic_DNA"/>
</dbReference>
<evidence type="ECO:0000313" key="3">
    <source>
        <dbReference type="EMBL" id="KAG2875883.1"/>
    </source>
</evidence>
<feature type="compositionally biased region" description="Polar residues" evidence="1">
    <location>
        <begin position="1"/>
        <end position="69"/>
    </location>
</feature>
<evidence type="ECO:0000313" key="5">
    <source>
        <dbReference type="EMBL" id="KAG2958224.1"/>
    </source>
</evidence>
<proteinExistence type="predicted"/>
<feature type="region of interest" description="Disordered" evidence="1">
    <location>
        <begin position="1"/>
        <end position="104"/>
    </location>
</feature>
<evidence type="ECO:0000313" key="2">
    <source>
        <dbReference type="EMBL" id="KAG2812966.1"/>
    </source>
</evidence>
<dbReference type="Proteomes" id="UP000697107">
    <property type="component" value="Unassembled WGS sequence"/>
</dbReference>
<reference evidence="6" key="1">
    <citation type="submission" date="2018-05" db="EMBL/GenBank/DDBJ databases">
        <title>Effector identification in a new, highly contiguous assembly of the strawberry crown rot pathogen Phytophthora cactorum.</title>
        <authorList>
            <person name="Armitage A.D."/>
            <person name="Nellist C.F."/>
            <person name="Bates H."/>
            <person name="Vickerstaff R.J."/>
            <person name="Harrison R.J."/>
        </authorList>
    </citation>
    <scope>NUCLEOTIDE SEQUENCE</scope>
    <source>
        <strain evidence="2">15-7</strain>
        <strain evidence="3">4032</strain>
        <strain evidence="4">4040</strain>
        <strain evidence="5">P415</strain>
        <strain evidence="6">P421</strain>
    </source>
</reference>
<evidence type="ECO:0000313" key="4">
    <source>
        <dbReference type="EMBL" id="KAG2880637.1"/>
    </source>
</evidence>